<organism evidence="6 7">
    <name type="scientific">Micromonospora pisi</name>
    <dbReference type="NCBI Taxonomy" id="589240"/>
    <lineage>
        <taxon>Bacteria</taxon>
        <taxon>Bacillati</taxon>
        <taxon>Actinomycetota</taxon>
        <taxon>Actinomycetes</taxon>
        <taxon>Micromonosporales</taxon>
        <taxon>Micromonosporaceae</taxon>
        <taxon>Micromonospora</taxon>
    </lineage>
</organism>
<gene>
    <name evidence="6" type="ORF">BDK92_7019</name>
</gene>
<dbReference type="SUPFAM" id="SSF48498">
    <property type="entry name" value="Tetracyclin repressor-like, C-terminal domain"/>
    <property type="match status" value="1"/>
</dbReference>
<evidence type="ECO:0000256" key="4">
    <source>
        <dbReference type="PROSITE-ProRule" id="PRU00335"/>
    </source>
</evidence>
<evidence type="ECO:0000256" key="2">
    <source>
        <dbReference type="ARBA" id="ARBA00023125"/>
    </source>
</evidence>
<evidence type="ECO:0000313" key="6">
    <source>
        <dbReference type="EMBL" id="RKR92577.1"/>
    </source>
</evidence>
<dbReference type="AlphaFoldDB" id="A0A495JU86"/>
<protein>
    <submittedName>
        <fullName evidence="6">TetR family transcriptional regulator</fullName>
    </submittedName>
</protein>
<keyword evidence="7" id="KW-1185">Reference proteome</keyword>
<evidence type="ECO:0000259" key="5">
    <source>
        <dbReference type="PROSITE" id="PS50977"/>
    </source>
</evidence>
<reference evidence="6 7" key="1">
    <citation type="submission" date="2018-10" db="EMBL/GenBank/DDBJ databases">
        <title>Sequencing the genomes of 1000 actinobacteria strains.</title>
        <authorList>
            <person name="Klenk H.-P."/>
        </authorList>
    </citation>
    <scope>NUCLEOTIDE SEQUENCE [LARGE SCALE GENOMIC DNA]</scope>
    <source>
        <strain evidence="6 7">DSM 45175</strain>
    </source>
</reference>
<dbReference type="InterPro" id="IPR036271">
    <property type="entry name" value="Tet_transcr_reg_TetR-rel_C_sf"/>
</dbReference>
<dbReference type="RefSeq" id="WP_121160546.1">
    <property type="nucleotide sequence ID" value="NZ_RBKT01000001.1"/>
</dbReference>
<keyword evidence="2 4" id="KW-0238">DNA-binding</keyword>
<dbReference type="PROSITE" id="PS50977">
    <property type="entry name" value="HTH_TETR_2"/>
    <property type="match status" value="1"/>
</dbReference>
<evidence type="ECO:0000256" key="1">
    <source>
        <dbReference type="ARBA" id="ARBA00023015"/>
    </source>
</evidence>
<dbReference type="PANTHER" id="PTHR30055">
    <property type="entry name" value="HTH-TYPE TRANSCRIPTIONAL REGULATOR RUTR"/>
    <property type="match status" value="1"/>
</dbReference>
<dbReference type="PRINTS" id="PR00455">
    <property type="entry name" value="HTHTETR"/>
</dbReference>
<proteinExistence type="predicted"/>
<keyword evidence="1" id="KW-0805">Transcription regulation</keyword>
<dbReference type="Gene3D" id="1.10.357.10">
    <property type="entry name" value="Tetracycline Repressor, domain 2"/>
    <property type="match status" value="1"/>
</dbReference>
<comment type="caution">
    <text evidence="6">The sequence shown here is derived from an EMBL/GenBank/DDBJ whole genome shotgun (WGS) entry which is preliminary data.</text>
</comment>
<dbReference type="Pfam" id="PF00440">
    <property type="entry name" value="TetR_N"/>
    <property type="match status" value="1"/>
</dbReference>
<dbReference type="Proteomes" id="UP000277671">
    <property type="component" value="Unassembled WGS sequence"/>
</dbReference>
<dbReference type="GO" id="GO:0003700">
    <property type="term" value="F:DNA-binding transcription factor activity"/>
    <property type="evidence" value="ECO:0007669"/>
    <property type="project" value="TreeGrafter"/>
</dbReference>
<dbReference type="PANTHER" id="PTHR30055:SF234">
    <property type="entry name" value="HTH-TYPE TRANSCRIPTIONAL REGULATOR BETI"/>
    <property type="match status" value="1"/>
</dbReference>
<feature type="domain" description="HTH tetR-type" evidence="5">
    <location>
        <begin position="21"/>
        <end position="80"/>
    </location>
</feature>
<feature type="DNA-binding region" description="H-T-H motif" evidence="4">
    <location>
        <begin position="43"/>
        <end position="62"/>
    </location>
</feature>
<dbReference type="InterPro" id="IPR050109">
    <property type="entry name" value="HTH-type_TetR-like_transc_reg"/>
</dbReference>
<dbReference type="InterPro" id="IPR001647">
    <property type="entry name" value="HTH_TetR"/>
</dbReference>
<name>A0A495JU86_9ACTN</name>
<dbReference type="Pfam" id="PF21597">
    <property type="entry name" value="TetR_C_43"/>
    <property type="match status" value="1"/>
</dbReference>
<dbReference type="InterPro" id="IPR049445">
    <property type="entry name" value="TetR_SbtR-like_C"/>
</dbReference>
<sequence>MTNAAPASGTLSHRPKRADARRNYEKLVAAARTAFGEEGVSASLEDIARRAEVGIGTLYRHFPTRRELFEAVYIDEVEAVSRSAADLSGEPPWEALVGWLRRLVDYIGTKRALAEELIHDSEIFRRCRDEVYAAGQPLLERAQTAGVVRSDTNIDDVMRLVSGITLVKVTEPAQLERVLNLALDGLRPQAPRS</sequence>
<dbReference type="GO" id="GO:0000976">
    <property type="term" value="F:transcription cis-regulatory region binding"/>
    <property type="evidence" value="ECO:0007669"/>
    <property type="project" value="TreeGrafter"/>
</dbReference>
<keyword evidence="3" id="KW-0804">Transcription</keyword>
<evidence type="ECO:0000256" key="3">
    <source>
        <dbReference type="ARBA" id="ARBA00023163"/>
    </source>
</evidence>
<evidence type="ECO:0000313" key="7">
    <source>
        <dbReference type="Proteomes" id="UP000277671"/>
    </source>
</evidence>
<dbReference type="OrthoDB" id="3617113at2"/>
<dbReference type="InterPro" id="IPR009057">
    <property type="entry name" value="Homeodomain-like_sf"/>
</dbReference>
<dbReference type="EMBL" id="RBKT01000001">
    <property type="protein sequence ID" value="RKR92577.1"/>
    <property type="molecule type" value="Genomic_DNA"/>
</dbReference>
<dbReference type="SUPFAM" id="SSF46689">
    <property type="entry name" value="Homeodomain-like"/>
    <property type="match status" value="1"/>
</dbReference>
<accession>A0A495JU86</accession>